<organism evidence="2 3">
    <name type="scientific">Ancylobacter novellus (strain ATCC 8093 / DSM 506 / JCM 20403 / CCM 1077 / IAM 12100 / NBRC 12443 / NCIMB 10456)</name>
    <name type="common">Starkeya novella</name>
    <dbReference type="NCBI Taxonomy" id="639283"/>
    <lineage>
        <taxon>Bacteria</taxon>
        <taxon>Pseudomonadati</taxon>
        <taxon>Pseudomonadota</taxon>
        <taxon>Alphaproteobacteria</taxon>
        <taxon>Hyphomicrobiales</taxon>
        <taxon>Xanthobacteraceae</taxon>
        <taxon>Ancylobacter</taxon>
    </lineage>
</organism>
<sequence>MRVVVARAIWDQEAQVWSSVVEDLRIFTEAPSIEVLRERLKLVVPDALEINGETADDVSIEIIAHVSDHVKLDAA</sequence>
<dbReference type="InterPro" id="IPR035069">
    <property type="entry name" value="TTHA1013/TTHA0281-like"/>
</dbReference>
<dbReference type="HOGENOM" id="CLU_175518_0_0_5"/>
<dbReference type="Pfam" id="PF08972">
    <property type="entry name" value="DUF1902"/>
    <property type="match status" value="1"/>
</dbReference>
<dbReference type="Gene3D" id="3.30.2390.10">
    <property type="entry name" value="TTHA1013-like"/>
    <property type="match status" value="1"/>
</dbReference>
<dbReference type="InterPro" id="IPR015066">
    <property type="entry name" value="DUF1902"/>
</dbReference>
<evidence type="ECO:0000259" key="1">
    <source>
        <dbReference type="Pfam" id="PF08972"/>
    </source>
</evidence>
<dbReference type="RefSeq" id="WP_013167780.1">
    <property type="nucleotide sequence ID" value="NC_014217.1"/>
</dbReference>
<dbReference type="OrthoDB" id="361917at2"/>
<name>D7A746_ANCN5</name>
<dbReference type="SUPFAM" id="SSF143100">
    <property type="entry name" value="TTHA1013/TTHA0281-like"/>
    <property type="match status" value="1"/>
</dbReference>
<evidence type="ECO:0000313" key="3">
    <source>
        <dbReference type="Proteomes" id="UP000006633"/>
    </source>
</evidence>
<protein>
    <recommendedName>
        <fullName evidence="1">DUF1902 domain-containing protein</fullName>
    </recommendedName>
</protein>
<proteinExistence type="predicted"/>
<dbReference type="KEGG" id="sno:Snov_3002"/>
<accession>D7A746</accession>
<dbReference type="Proteomes" id="UP000006633">
    <property type="component" value="Chromosome"/>
</dbReference>
<feature type="domain" description="DUF1902" evidence="1">
    <location>
        <begin position="5"/>
        <end position="68"/>
    </location>
</feature>
<gene>
    <name evidence="2" type="ordered locus">Snov_3002</name>
</gene>
<evidence type="ECO:0000313" key="2">
    <source>
        <dbReference type="EMBL" id="ADH90277.1"/>
    </source>
</evidence>
<keyword evidence="3" id="KW-1185">Reference proteome</keyword>
<dbReference type="AlphaFoldDB" id="D7A746"/>
<reference evidence="2 3" key="1">
    <citation type="journal article" date="2012" name="Stand. Genomic Sci.">
        <title>Complete genome sequence of the facultatively chemolithoautotrophic and methylotrophic alpha Proteobacterium Starkeya novella type strain (ATCC 8093(T)).</title>
        <authorList>
            <person name="Kappler U."/>
            <person name="Davenport K."/>
            <person name="Beatson S."/>
            <person name="Lucas S."/>
            <person name="Lapidus A."/>
            <person name="Copeland A."/>
            <person name="Berry K.W."/>
            <person name="Glavina Del Rio T."/>
            <person name="Hammon N."/>
            <person name="Dalin E."/>
            <person name="Tice H."/>
            <person name="Pitluck S."/>
            <person name="Richardson P."/>
            <person name="Bruce D."/>
            <person name="Goodwin L.A."/>
            <person name="Han C."/>
            <person name="Tapia R."/>
            <person name="Detter J.C."/>
            <person name="Chang Y.J."/>
            <person name="Jeffries C.D."/>
            <person name="Land M."/>
            <person name="Hauser L."/>
            <person name="Kyrpides N.C."/>
            <person name="Goker M."/>
            <person name="Ivanova N."/>
            <person name="Klenk H.P."/>
            <person name="Woyke T."/>
        </authorList>
    </citation>
    <scope>NUCLEOTIDE SEQUENCE [LARGE SCALE GENOMIC DNA]</scope>
    <source>
        <strain evidence="3">ATCC 8093 / DSM 506 / JCM 20403 / CCM 1077 / IAM 12100 / NBRC 12443 / NCIMB 10456</strain>
    </source>
</reference>
<dbReference type="EMBL" id="CP002026">
    <property type="protein sequence ID" value="ADH90277.1"/>
    <property type="molecule type" value="Genomic_DNA"/>
</dbReference>